<dbReference type="PROSITE" id="PS50005">
    <property type="entry name" value="TPR"/>
    <property type="match status" value="1"/>
</dbReference>
<evidence type="ECO:0000256" key="2">
    <source>
        <dbReference type="ARBA" id="ARBA00022490"/>
    </source>
</evidence>
<organism evidence="8 9">
    <name type="scientific">Desulfosarcina alkanivorans</name>
    <dbReference type="NCBI Taxonomy" id="571177"/>
    <lineage>
        <taxon>Bacteria</taxon>
        <taxon>Pseudomonadati</taxon>
        <taxon>Thermodesulfobacteriota</taxon>
        <taxon>Desulfobacteria</taxon>
        <taxon>Desulfobacterales</taxon>
        <taxon>Desulfosarcinaceae</taxon>
        <taxon>Desulfosarcina</taxon>
    </lineage>
</organism>
<reference evidence="8 9" key="1">
    <citation type="submission" date="2019-11" db="EMBL/GenBank/DDBJ databases">
        <title>Comparative genomics of hydrocarbon-degrading Desulfosarcina strains.</title>
        <authorList>
            <person name="Watanabe M."/>
            <person name="Kojima H."/>
            <person name="Fukui M."/>
        </authorList>
    </citation>
    <scope>NUCLEOTIDE SEQUENCE [LARGE SCALE GENOMIC DNA]</scope>
    <source>
        <strain evidence="8 9">PL12</strain>
    </source>
</reference>
<feature type="chain" id="PRO_5024456592" evidence="7">
    <location>
        <begin position="21"/>
        <end position="310"/>
    </location>
</feature>
<feature type="repeat" description="TPR" evidence="6">
    <location>
        <begin position="192"/>
        <end position="225"/>
    </location>
</feature>
<evidence type="ECO:0000256" key="1">
    <source>
        <dbReference type="ARBA" id="ARBA00004496"/>
    </source>
</evidence>
<dbReference type="Pfam" id="PF13374">
    <property type="entry name" value="TPR_10"/>
    <property type="match status" value="1"/>
</dbReference>
<keyword evidence="2" id="KW-0963">Cytoplasm</keyword>
<feature type="signal peptide" evidence="7">
    <location>
        <begin position="1"/>
        <end position="20"/>
    </location>
</feature>
<keyword evidence="7" id="KW-0732">Signal</keyword>
<dbReference type="KEGG" id="dalk:DSCA_44050"/>
<keyword evidence="9" id="KW-1185">Reference proteome</keyword>
<comment type="similarity">
    <text evidence="5">Belongs to the Rap family.</text>
</comment>
<dbReference type="InterPro" id="IPR011990">
    <property type="entry name" value="TPR-like_helical_dom_sf"/>
</dbReference>
<sequence length="310" mass="33643">MKNSLVLAMVLALCGLHGCAASPEVTSSADGSDRGDRELKRGIHWYQKGCTRRAMDHFFAAHEIYSISDRQAGVARSLNSLANGYRQTGDVANARLFYDAAITAARRCDDQQVIAQALSNKASVLMAEEDLAGAEVLLDEAQLLSRETGPVFAMVLNHRAVLMMKARQFDDALTLLDQADAMADGDGITAAATLRFTRGRLMAEIGNVPEAMTFFHQALELDRQAGFSRGMADDLSAMAGIHEQLGQDEAALDCLDRSIKIHALVGNRQNVLDNLDRLELLAQKTGTDVRVTVHFINQWLAGGSVDGICH</sequence>
<keyword evidence="3" id="KW-0677">Repeat</keyword>
<name>A0A5K7YQ72_9BACT</name>
<keyword evidence="4 6" id="KW-0802">TPR repeat</keyword>
<accession>A0A5K7YQ72</accession>
<evidence type="ECO:0000256" key="5">
    <source>
        <dbReference type="ARBA" id="ARBA00038253"/>
    </source>
</evidence>
<dbReference type="Gene3D" id="1.25.40.10">
    <property type="entry name" value="Tetratricopeptide repeat domain"/>
    <property type="match status" value="2"/>
</dbReference>
<evidence type="ECO:0000313" key="9">
    <source>
        <dbReference type="Proteomes" id="UP000427906"/>
    </source>
</evidence>
<dbReference type="RefSeq" id="WP_155318420.1">
    <property type="nucleotide sequence ID" value="NZ_AP021874.1"/>
</dbReference>
<evidence type="ECO:0000256" key="4">
    <source>
        <dbReference type="ARBA" id="ARBA00022803"/>
    </source>
</evidence>
<evidence type="ECO:0000256" key="7">
    <source>
        <dbReference type="SAM" id="SignalP"/>
    </source>
</evidence>
<evidence type="ECO:0000256" key="6">
    <source>
        <dbReference type="PROSITE-ProRule" id="PRU00339"/>
    </source>
</evidence>
<dbReference type="AlphaFoldDB" id="A0A5K7YQ72"/>
<dbReference type="InterPro" id="IPR051476">
    <property type="entry name" value="Bac_ResReg_Asp_Phosphatase"/>
</dbReference>
<proteinExistence type="inferred from homology"/>
<evidence type="ECO:0000256" key="3">
    <source>
        <dbReference type="ARBA" id="ARBA00022737"/>
    </source>
</evidence>
<evidence type="ECO:0000313" key="8">
    <source>
        <dbReference type="EMBL" id="BBO70475.1"/>
    </source>
</evidence>
<dbReference type="Proteomes" id="UP000427906">
    <property type="component" value="Chromosome"/>
</dbReference>
<dbReference type="SMART" id="SM00028">
    <property type="entry name" value="TPR"/>
    <property type="match status" value="5"/>
</dbReference>
<dbReference type="SUPFAM" id="SSF48452">
    <property type="entry name" value="TPR-like"/>
    <property type="match status" value="1"/>
</dbReference>
<dbReference type="GO" id="GO:0005737">
    <property type="term" value="C:cytoplasm"/>
    <property type="evidence" value="ECO:0007669"/>
    <property type="project" value="UniProtKB-SubCell"/>
</dbReference>
<dbReference type="PANTHER" id="PTHR46630">
    <property type="entry name" value="TETRATRICOPEPTIDE REPEAT PROTEIN 29"/>
    <property type="match status" value="1"/>
</dbReference>
<comment type="subcellular location">
    <subcellularLocation>
        <location evidence="1">Cytoplasm</location>
    </subcellularLocation>
</comment>
<dbReference type="EMBL" id="AP021874">
    <property type="protein sequence ID" value="BBO70475.1"/>
    <property type="molecule type" value="Genomic_DNA"/>
</dbReference>
<gene>
    <name evidence="8" type="ORF">DSCA_44050</name>
</gene>
<dbReference type="OrthoDB" id="5414584at2"/>
<dbReference type="InterPro" id="IPR019734">
    <property type="entry name" value="TPR_rpt"/>
</dbReference>
<protein>
    <submittedName>
        <fullName evidence="8">Uncharacterized protein</fullName>
    </submittedName>
</protein>
<dbReference type="PANTHER" id="PTHR46630:SF1">
    <property type="entry name" value="TETRATRICOPEPTIDE REPEAT PROTEIN 29"/>
    <property type="match status" value="1"/>
</dbReference>